<dbReference type="EMBL" id="CP098747">
    <property type="protein sequence ID" value="USG60732.1"/>
    <property type="molecule type" value="Genomic_DNA"/>
</dbReference>
<keyword evidence="1" id="KW-0805">Transcription regulation</keyword>
<sequence length="208" mass="23856">MATVAESNSTGRKRQEERRIETRTKLVDAAIKLLHNKGASQLTTQDVAREAGMTRGAIQYHFDSPKSLLVASINEIAARLVEHLNTEQLKQLPLQERLDRVFDEYWRGFQGEAYTAFMEITMRGRNDPEFSAAITSALDELERKRALTWQEIFADTGRDLEEIVSWRSTLMITFRGLALTRIIAGDSEKLSPQIERFKDMFKQYLTAL</sequence>
<evidence type="ECO:0000256" key="3">
    <source>
        <dbReference type="ARBA" id="ARBA00023163"/>
    </source>
</evidence>
<evidence type="ECO:0000256" key="4">
    <source>
        <dbReference type="PROSITE-ProRule" id="PRU00335"/>
    </source>
</evidence>
<dbReference type="RefSeq" id="WP_251933612.1">
    <property type="nucleotide sequence ID" value="NZ_CP098747.1"/>
</dbReference>
<evidence type="ECO:0000313" key="7">
    <source>
        <dbReference type="Proteomes" id="UP001056291"/>
    </source>
</evidence>
<evidence type="ECO:0000313" key="6">
    <source>
        <dbReference type="EMBL" id="USG60732.1"/>
    </source>
</evidence>
<protein>
    <submittedName>
        <fullName evidence="6">TetR/AcrR family transcriptional regulator</fullName>
    </submittedName>
</protein>
<dbReference type="PANTHER" id="PTHR30055">
    <property type="entry name" value="HTH-TYPE TRANSCRIPTIONAL REGULATOR RUTR"/>
    <property type="match status" value="1"/>
</dbReference>
<evidence type="ECO:0000256" key="1">
    <source>
        <dbReference type="ARBA" id="ARBA00023015"/>
    </source>
</evidence>
<reference evidence="6" key="1">
    <citation type="submission" date="2022-06" db="EMBL/GenBank/DDBJ databases">
        <title>Sneathiella actinostolidae sp. nov., isolated from a sea anemonein the Western Pacific Ocean.</title>
        <authorList>
            <person name="Wei M.J."/>
        </authorList>
    </citation>
    <scope>NUCLEOTIDE SEQUENCE</scope>
    <source>
        <strain evidence="6">PHK-P5</strain>
    </source>
</reference>
<feature type="domain" description="HTH tetR-type" evidence="5">
    <location>
        <begin position="20"/>
        <end position="80"/>
    </location>
</feature>
<dbReference type="InterPro" id="IPR050109">
    <property type="entry name" value="HTH-type_TetR-like_transc_reg"/>
</dbReference>
<evidence type="ECO:0000256" key="2">
    <source>
        <dbReference type="ARBA" id="ARBA00023125"/>
    </source>
</evidence>
<gene>
    <name evidence="6" type="ORF">NBZ79_16345</name>
</gene>
<keyword evidence="3" id="KW-0804">Transcription</keyword>
<name>A0ABY4W0J7_9PROT</name>
<proteinExistence type="predicted"/>
<dbReference type="InterPro" id="IPR001647">
    <property type="entry name" value="HTH_TetR"/>
</dbReference>
<organism evidence="6 7">
    <name type="scientific">Sneathiella marina</name>
    <dbReference type="NCBI Taxonomy" id="2950108"/>
    <lineage>
        <taxon>Bacteria</taxon>
        <taxon>Pseudomonadati</taxon>
        <taxon>Pseudomonadota</taxon>
        <taxon>Alphaproteobacteria</taxon>
        <taxon>Sneathiellales</taxon>
        <taxon>Sneathiellaceae</taxon>
        <taxon>Sneathiella</taxon>
    </lineage>
</organism>
<dbReference type="Proteomes" id="UP001056291">
    <property type="component" value="Chromosome"/>
</dbReference>
<keyword evidence="2 4" id="KW-0238">DNA-binding</keyword>
<dbReference type="InterPro" id="IPR009057">
    <property type="entry name" value="Homeodomain-like_sf"/>
</dbReference>
<dbReference type="Pfam" id="PF00440">
    <property type="entry name" value="TetR_N"/>
    <property type="match status" value="1"/>
</dbReference>
<dbReference type="PROSITE" id="PS50977">
    <property type="entry name" value="HTH_TETR_2"/>
    <property type="match status" value="1"/>
</dbReference>
<dbReference type="SUPFAM" id="SSF46689">
    <property type="entry name" value="Homeodomain-like"/>
    <property type="match status" value="1"/>
</dbReference>
<dbReference type="PRINTS" id="PR00455">
    <property type="entry name" value="HTHTETR"/>
</dbReference>
<keyword evidence="7" id="KW-1185">Reference proteome</keyword>
<accession>A0ABY4W0J7</accession>
<evidence type="ECO:0000259" key="5">
    <source>
        <dbReference type="PROSITE" id="PS50977"/>
    </source>
</evidence>
<dbReference type="Gene3D" id="1.10.357.10">
    <property type="entry name" value="Tetracycline Repressor, domain 2"/>
    <property type="match status" value="1"/>
</dbReference>
<dbReference type="PANTHER" id="PTHR30055:SF234">
    <property type="entry name" value="HTH-TYPE TRANSCRIPTIONAL REGULATOR BETI"/>
    <property type="match status" value="1"/>
</dbReference>
<feature type="DNA-binding region" description="H-T-H motif" evidence="4">
    <location>
        <begin position="43"/>
        <end position="62"/>
    </location>
</feature>